<name>A0A4R3N1D2_9BACI</name>
<keyword evidence="2" id="KW-0238">DNA-binding</keyword>
<dbReference type="InterPro" id="IPR036390">
    <property type="entry name" value="WH_DNA-bd_sf"/>
</dbReference>
<dbReference type="PROSITE" id="PS50949">
    <property type="entry name" value="HTH_GNTR"/>
    <property type="match status" value="1"/>
</dbReference>
<dbReference type="GO" id="GO:0045892">
    <property type="term" value="P:negative regulation of DNA-templated transcription"/>
    <property type="evidence" value="ECO:0007669"/>
    <property type="project" value="TreeGrafter"/>
</dbReference>
<dbReference type="CDD" id="cd07377">
    <property type="entry name" value="WHTH_GntR"/>
    <property type="match status" value="1"/>
</dbReference>
<dbReference type="OrthoDB" id="9815017at2"/>
<organism evidence="5 6">
    <name type="scientific">Melghiribacillus thermohalophilus</name>
    <dbReference type="NCBI Taxonomy" id="1324956"/>
    <lineage>
        <taxon>Bacteria</taxon>
        <taxon>Bacillati</taxon>
        <taxon>Bacillota</taxon>
        <taxon>Bacilli</taxon>
        <taxon>Bacillales</taxon>
        <taxon>Bacillaceae</taxon>
        <taxon>Melghiribacillus</taxon>
    </lineage>
</organism>
<evidence type="ECO:0000256" key="3">
    <source>
        <dbReference type="ARBA" id="ARBA00023163"/>
    </source>
</evidence>
<dbReference type="Gene3D" id="3.40.1410.10">
    <property type="entry name" value="Chorismate lyase-like"/>
    <property type="match status" value="1"/>
</dbReference>
<dbReference type="InterPro" id="IPR028978">
    <property type="entry name" value="Chorismate_lyase_/UTRA_dom_sf"/>
</dbReference>
<dbReference type="GO" id="GO:0003700">
    <property type="term" value="F:DNA-binding transcription factor activity"/>
    <property type="evidence" value="ECO:0007669"/>
    <property type="project" value="InterPro"/>
</dbReference>
<dbReference type="Pfam" id="PF00392">
    <property type="entry name" value="GntR"/>
    <property type="match status" value="1"/>
</dbReference>
<feature type="domain" description="HTH gntR-type" evidence="4">
    <location>
        <begin position="8"/>
        <end position="74"/>
    </location>
</feature>
<evidence type="ECO:0000313" key="6">
    <source>
        <dbReference type="Proteomes" id="UP000294650"/>
    </source>
</evidence>
<dbReference type="InterPro" id="IPR000524">
    <property type="entry name" value="Tscrpt_reg_HTH_GntR"/>
</dbReference>
<dbReference type="SUPFAM" id="SSF46785">
    <property type="entry name" value="Winged helix' DNA-binding domain"/>
    <property type="match status" value="1"/>
</dbReference>
<reference evidence="5 6" key="1">
    <citation type="submission" date="2019-03" db="EMBL/GenBank/DDBJ databases">
        <title>Genomic Encyclopedia of Type Strains, Phase IV (KMG-IV): sequencing the most valuable type-strain genomes for metagenomic binning, comparative biology and taxonomic classification.</title>
        <authorList>
            <person name="Goeker M."/>
        </authorList>
    </citation>
    <scope>NUCLEOTIDE SEQUENCE [LARGE SCALE GENOMIC DNA]</scope>
    <source>
        <strain evidence="5 6">DSM 25894</strain>
    </source>
</reference>
<sequence length="242" mass="28340">MVDTNNPVPFHYQIKETLKKEILDGQYQEKIPSERALMDRFSVSRTTVREAVNHLVHEGILHKIHGKGTFIARRRPVQDWLNSLHSFTETVRNMGMKPGSRLLTNKIVSEPEYVSEIIHEEQFYLIERLRTADSIPIAIERHYYSCDLGKQLSQFNLQTSTIYDLIEHELGIDMVEAEQLITCKPVPRDDAKNLEVPIDSNALYVERTITDHHGKMIEYYTSTIKPEMYVFRIKTKRHKARF</sequence>
<dbReference type="Proteomes" id="UP000294650">
    <property type="component" value="Unassembled WGS sequence"/>
</dbReference>
<dbReference type="InterPro" id="IPR036388">
    <property type="entry name" value="WH-like_DNA-bd_sf"/>
</dbReference>
<protein>
    <submittedName>
        <fullName evidence="5">GntR family transcriptional regulator</fullName>
    </submittedName>
</protein>
<dbReference type="RefSeq" id="WP_132371788.1">
    <property type="nucleotide sequence ID" value="NZ_SMAN01000010.1"/>
</dbReference>
<keyword evidence="3" id="KW-0804">Transcription</keyword>
<dbReference type="PRINTS" id="PR00035">
    <property type="entry name" value="HTHGNTR"/>
</dbReference>
<comment type="caution">
    <text evidence="5">The sequence shown here is derived from an EMBL/GenBank/DDBJ whole genome shotgun (WGS) entry which is preliminary data.</text>
</comment>
<dbReference type="SMART" id="SM00866">
    <property type="entry name" value="UTRA"/>
    <property type="match status" value="1"/>
</dbReference>
<dbReference type="PANTHER" id="PTHR44846">
    <property type="entry name" value="MANNOSYL-D-GLYCERATE TRANSPORT/METABOLISM SYSTEM REPRESSOR MNGR-RELATED"/>
    <property type="match status" value="1"/>
</dbReference>
<gene>
    <name evidence="5" type="ORF">EDD68_11020</name>
</gene>
<evidence type="ECO:0000256" key="1">
    <source>
        <dbReference type="ARBA" id="ARBA00023015"/>
    </source>
</evidence>
<keyword evidence="6" id="KW-1185">Reference proteome</keyword>
<keyword evidence="1" id="KW-0805">Transcription regulation</keyword>
<dbReference type="SUPFAM" id="SSF64288">
    <property type="entry name" value="Chorismate lyase-like"/>
    <property type="match status" value="1"/>
</dbReference>
<evidence type="ECO:0000313" key="5">
    <source>
        <dbReference type="EMBL" id="TCT21716.1"/>
    </source>
</evidence>
<proteinExistence type="predicted"/>
<accession>A0A4R3N1D2</accession>
<dbReference type="InterPro" id="IPR050679">
    <property type="entry name" value="Bact_HTH_transcr_reg"/>
</dbReference>
<dbReference type="PANTHER" id="PTHR44846:SF1">
    <property type="entry name" value="MANNOSYL-D-GLYCERATE TRANSPORT_METABOLISM SYSTEM REPRESSOR MNGR-RELATED"/>
    <property type="match status" value="1"/>
</dbReference>
<dbReference type="AlphaFoldDB" id="A0A4R3N1D2"/>
<dbReference type="GO" id="GO:0003677">
    <property type="term" value="F:DNA binding"/>
    <property type="evidence" value="ECO:0007669"/>
    <property type="project" value="UniProtKB-KW"/>
</dbReference>
<dbReference type="EMBL" id="SMAN01000010">
    <property type="protein sequence ID" value="TCT21716.1"/>
    <property type="molecule type" value="Genomic_DNA"/>
</dbReference>
<dbReference type="SMART" id="SM00345">
    <property type="entry name" value="HTH_GNTR"/>
    <property type="match status" value="1"/>
</dbReference>
<dbReference type="InterPro" id="IPR011663">
    <property type="entry name" value="UTRA"/>
</dbReference>
<evidence type="ECO:0000256" key="2">
    <source>
        <dbReference type="ARBA" id="ARBA00023125"/>
    </source>
</evidence>
<evidence type="ECO:0000259" key="4">
    <source>
        <dbReference type="PROSITE" id="PS50949"/>
    </source>
</evidence>
<dbReference type="Gene3D" id="1.10.10.10">
    <property type="entry name" value="Winged helix-like DNA-binding domain superfamily/Winged helix DNA-binding domain"/>
    <property type="match status" value="1"/>
</dbReference>
<dbReference type="Pfam" id="PF07702">
    <property type="entry name" value="UTRA"/>
    <property type="match status" value="1"/>
</dbReference>